<accession>A0ABX8FN47</accession>
<dbReference type="Gene3D" id="1.10.1660.10">
    <property type="match status" value="1"/>
</dbReference>
<dbReference type="SUPFAM" id="SSF46955">
    <property type="entry name" value="Putative DNA-binding domain"/>
    <property type="match status" value="1"/>
</dbReference>
<feature type="region of interest" description="Disordered" evidence="2">
    <location>
        <begin position="1"/>
        <end position="26"/>
    </location>
</feature>
<feature type="region of interest" description="Disordered" evidence="2">
    <location>
        <begin position="52"/>
        <end position="75"/>
    </location>
</feature>
<dbReference type="PANTHER" id="PTHR30204">
    <property type="entry name" value="REDOX-CYCLING DRUG-SENSING TRANSCRIPTIONAL ACTIVATOR SOXR"/>
    <property type="match status" value="1"/>
</dbReference>
<dbReference type="PANTHER" id="PTHR30204:SF93">
    <property type="entry name" value="HTH MERR-TYPE DOMAIN-CONTAINING PROTEIN"/>
    <property type="match status" value="1"/>
</dbReference>
<evidence type="ECO:0000256" key="1">
    <source>
        <dbReference type="ARBA" id="ARBA00023125"/>
    </source>
</evidence>
<sequence length="319" mass="35255">MSSLQNRLRDVGRHPSHSVPLGHGQYRPAAVKGRAEPGLTVPLGHGLEWIASRRRSRRPAGHRRRRRTEPSGKGLAVAWSTSQLAELAGTTLKTVRHYHRVGLLDEPERAANGYKRYGIHHLVRLLRIRRLVDLGVPLPDIPSAETGDEAGKQILRALDAELAASIERQERMRRELAAILDNRASIDVPAPFKELADDLPEAQRSLLVAYSSILTPSAMAALEEQLSAPRSAVGAEFEALPSDATEDVRLRLAQRLAPEVRKQQRDHPFLRDLEASSRRGAAVTQSVVAQALAEFYNEAQLDVLRRVHALLSQHDAPGT</sequence>
<protein>
    <submittedName>
        <fullName evidence="4">MerR family transcriptional regulator</fullName>
    </submittedName>
</protein>
<proteinExistence type="predicted"/>
<evidence type="ECO:0000313" key="4">
    <source>
        <dbReference type="EMBL" id="QWB22583.1"/>
    </source>
</evidence>
<dbReference type="PRINTS" id="PR00040">
    <property type="entry name" value="HTHMERR"/>
</dbReference>
<dbReference type="InterPro" id="IPR047057">
    <property type="entry name" value="MerR_fam"/>
</dbReference>
<evidence type="ECO:0000313" key="5">
    <source>
        <dbReference type="Proteomes" id="UP000679629"/>
    </source>
</evidence>
<organism evidence="4 5">
    <name type="scientific">Streptomyces koelreuteriae</name>
    <dbReference type="NCBI Taxonomy" id="2838015"/>
    <lineage>
        <taxon>Bacteria</taxon>
        <taxon>Bacillati</taxon>
        <taxon>Actinomycetota</taxon>
        <taxon>Actinomycetes</taxon>
        <taxon>Kitasatosporales</taxon>
        <taxon>Streptomycetaceae</taxon>
        <taxon>Streptomyces</taxon>
    </lineage>
</organism>
<dbReference type="CDD" id="cd00592">
    <property type="entry name" value="HTH_MerR-like"/>
    <property type="match status" value="1"/>
</dbReference>
<gene>
    <name evidence="4" type="ORF">KJK29_08315</name>
</gene>
<dbReference type="SMART" id="SM00422">
    <property type="entry name" value="HTH_MERR"/>
    <property type="match status" value="1"/>
</dbReference>
<feature type="domain" description="HTH merR-type" evidence="3">
    <location>
        <begin position="78"/>
        <end position="147"/>
    </location>
</feature>
<dbReference type="Pfam" id="PF13411">
    <property type="entry name" value="MerR_1"/>
    <property type="match status" value="1"/>
</dbReference>
<dbReference type="InterPro" id="IPR009061">
    <property type="entry name" value="DNA-bd_dom_put_sf"/>
</dbReference>
<evidence type="ECO:0000256" key="2">
    <source>
        <dbReference type="SAM" id="MobiDB-lite"/>
    </source>
</evidence>
<dbReference type="PROSITE" id="PS50937">
    <property type="entry name" value="HTH_MERR_2"/>
    <property type="match status" value="1"/>
</dbReference>
<dbReference type="Proteomes" id="UP000679629">
    <property type="component" value="Chromosome"/>
</dbReference>
<keyword evidence="5" id="KW-1185">Reference proteome</keyword>
<name>A0ABX8FN47_9ACTN</name>
<dbReference type="InterPro" id="IPR000551">
    <property type="entry name" value="MerR-type_HTH_dom"/>
</dbReference>
<evidence type="ECO:0000259" key="3">
    <source>
        <dbReference type="PROSITE" id="PS50937"/>
    </source>
</evidence>
<reference evidence="5" key="1">
    <citation type="submission" date="2021-05" db="EMBL/GenBank/DDBJ databases">
        <title>Direct Submission.</title>
        <authorList>
            <person name="Li K."/>
            <person name="Gao J."/>
        </authorList>
    </citation>
    <scope>NUCLEOTIDE SEQUENCE [LARGE SCALE GENOMIC DNA]</scope>
    <source>
        <strain evidence="5">MG62</strain>
    </source>
</reference>
<feature type="compositionally biased region" description="Basic residues" evidence="2">
    <location>
        <begin position="52"/>
        <end position="67"/>
    </location>
</feature>
<keyword evidence="1" id="KW-0238">DNA-binding</keyword>
<dbReference type="EMBL" id="CP075896">
    <property type="protein sequence ID" value="QWB22583.1"/>
    <property type="molecule type" value="Genomic_DNA"/>
</dbReference>